<dbReference type="InterPro" id="IPR036126">
    <property type="entry name" value="TBCA_sf"/>
</dbReference>
<comment type="function">
    <text evidence="1">Tubulin-folding protein; involved in the early step of the tubulin folding pathway.</text>
</comment>
<dbReference type="InterPro" id="IPR031974">
    <property type="entry name" value="PDCD7"/>
</dbReference>
<dbReference type="GO" id="GO:0015630">
    <property type="term" value="C:microtubule cytoskeleton"/>
    <property type="evidence" value="ECO:0007669"/>
    <property type="project" value="TreeGrafter"/>
</dbReference>
<evidence type="ECO:0000256" key="4">
    <source>
        <dbReference type="ARBA" id="ARBA00023186"/>
    </source>
</evidence>
<gene>
    <name evidence="8" type="ORF">YQE_06868</name>
</gene>
<evidence type="ECO:0000256" key="1">
    <source>
        <dbReference type="ARBA" id="ARBA00003046"/>
    </source>
</evidence>
<dbReference type="GO" id="GO:0048487">
    <property type="term" value="F:beta-tubulin binding"/>
    <property type="evidence" value="ECO:0007669"/>
    <property type="project" value="InterPro"/>
</dbReference>
<dbReference type="Pfam" id="PF16021">
    <property type="entry name" value="PDCD7"/>
    <property type="match status" value="1"/>
</dbReference>
<dbReference type="PANTHER" id="PTHR21500">
    <property type="entry name" value="TUBULIN-SPECIFIC CHAPERONE A"/>
    <property type="match status" value="1"/>
</dbReference>
<evidence type="ECO:0000256" key="3">
    <source>
        <dbReference type="ARBA" id="ARBA00015002"/>
    </source>
</evidence>
<dbReference type="HOGENOM" id="CLU_027959_0_0_1"/>
<name>N6U7K4_DENPD</name>
<evidence type="ECO:0000256" key="7">
    <source>
        <dbReference type="ARBA" id="ARBA00032990"/>
    </source>
</evidence>
<evidence type="ECO:0000256" key="6">
    <source>
        <dbReference type="ARBA" id="ARBA00030183"/>
    </source>
</evidence>
<evidence type="ECO:0000313" key="8">
    <source>
        <dbReference type="EMBL" id="ENN76611.1"/>
    </source>
</evidence>
<dbReference type="PANTHER" id="PTHR21500:SF0">
    <property type="entry name" value="TUBULIN-SPECIFIC CHAPERONE A"/>
    <property type="match status" value="1"/>
</dbReference>
<comment type="subunit">
    <text evidence="5">Supercomplex made of cofactors A to E. Cofactors A and D function by capturing and stabilizing tubulin in a quasi-native conformation. Cofactor E binds to the cofactor D-tubulin complex; interaction with cofactor C then causes the release of tubulin polypeptides that are committed to the native state.</text>
</comment>
<dbReference type="EMBL" id="KB740972">
    <property type="protein sequence ID" value="ENN76611.1"/>
    <property type="molecule type" value="Genomic_DNA"/>
</dbReference>
<dbReference type="GO" id="GO:0007023">
    <property type="term" value="P:post-chaperonin tubulin folding pathway"/>
    <property type="evidence" value="ECO:0007669"/>
    <property type="project" value="InterPro"/>
</dbReference>
<dbReference type="OrthoDB" id="2289628at2759"/>
<reference evidence="8" key="1">
    <citation type="journal article" date="2013" name="Genome Biol.">
        <title>Draft genome of the mountain pine beetle, Dendroctonus ponderosae Hopkins, a major forest pest.</title>
        <authorList>
            <person name="Keeling C.I."/>
            <person name="Yuen M.M."/>
            <person name="Liao N.Y."/>
            <person name="Docking T.R."/>
            <person name="Chan S.K."/>
            <person name="Taylor G.A."/>
            <person name="Palmquist D.L."/>
            <person name="Jackman S.D."/>
            <person name="Nguyen A."/>
            <person name="Li M."/>
            <person name="Henderson H."/>
            <person name="Janes J.K."/>
            <person name="Zhao Y."/>
            <person name="Pandoh P."/>
            <person name="Moore R."/>
            <person name="Sperling F.A."/>
            <person name="Huber D.P."/>
            <person name="Birol I."/>
            <person name="Jones S.J."/>
            <person name="Bohlmann J."/>
        </authorList>
    </citation>
    <scope>NUCLEOTIDE SEQUENCE</scope>
</reference>
<proteinExistence type="inferred from homology"/>
<keyword evidence="4" id="KW-0143">Chaperone</keyword>
<dbReference type="SUPFAM" id="SSF46988">
    <property type="entry name" value="Tubulin chaperone cofactor A"/>
    <property type="match status" value="1"/>
</dbReference>
<dbReference type="GO" id="GO:0007021">
    <property type="term" value="P:tubulin complex assembly"/>
    <property type="evidence" value="ECO:0007669"/>
    <property type="project" value="InterPro"/>
</dbReference>
<accession>N6U7K4</accession>
<organism evidence="8">
    <name type="scientific">Dendroctonus ponderosae</name>
    <name type="common">Mountain pine beetle</name>
    <dbReference type="NCBI Taxonomy" id="77166"/>
    <lineage>
        <taxon>Eukaryota</taxon>
        <taxon>Metazoa</taxon>
        <taxon>Ecdysozoa</taxon>
        <taxon>Arthropoda</taxon>
        <taxon>Hexapoda</taxon>
        <taxon>Insecta</taxon>
        <taxon>Pterygota</taxon>
        <taxon>Neoptera</taxon>
        <taxon>Endopterygota</taxon>
        <taxon>Coleoptera</taxon>
        <taxon>Polyphaga</taxon>
        <taxon>Cucujiformia</taxon>
        <taxon>Curculionidae</taxon>
        <taxon>Scolytinae</taxon>
        <taxon>Dendroctonus</taxon>
    </lineage>
</organism>
<dbReference type="InterPro" id="IPR004226">
    <property type="entry name" value="TBCA"/>
</dbReference>
<comment type="similarity">
    <text evidence="2">Belongs to the TBCA family.</text>
</comment>
<feature type="non-terminal residue" evidence="8">
    <location>
        <position position="1"/>
    </location>
</feature>
<evidence type="ECO:0000256" key="5">
    <source>
        <dbReference type="ARBA" id="ARBA00026055"/>
    </source>
</evidence>
<dbReference type="GO" id="GO:0005829">
    <property type="term" value="C:cytosol"/>
    <property type="evidence" value="ECO:0007669"/>
    <property type="project" value="TreeGrafter"/>
</dbReference>
<protein>
    <recommendedName>
        <fullName evidence="3">Tubulin-specific chaperone A</fullName>
    </recommendedName>
    <alternativeName>
        <fullName evidence="7">TCP1-chaperonin cofactor A</fullName>
    </alternativeName>
    <alternativeName>
        <fullName evidence="6">Tubulin-folding cofactor A</fullName>
    </alternativeName>
</protein>
<sequence>MADPRIKTLKIKTGVVRRLAKEKTVYEKEADQQKNRIEKLKADKRDEHDIKKQEEVLAECLMMVPDCQRRLFKAFEELRGILETEQDLKETEEFAAAQKVLEEAKQQLPAAGEIHQILEENATSMSSEDWKQNMIEIGTMKDEFTKLMCQFDNPEILTYLKVSMRKRRKKRLNDRKRRDQKLIEKQRATEDRNKLHLEIDQWLNHKMEEVEKTKMEEAMQKDADSVLSEVTKKKSDARKQLSLISSLIKLRTVRENTANQRGEKTSLQDRRAFNVTTEKLITMWENSFQVYLKEEQGLKLMLEKNQTEDSKQAKLAKERRLVEEWKTVLFGQSHAVPSNHPTYWALTAAERELETFIAIRKSWDTFLTSPHSENGSKIPIGWILPDQNTRDAWEQYLDRNALF</sequence>
<evidence type="ECO:0000256" key="2">
    <source>
        <dbReference type="ARBA" id="ARBA00006806"/>
    </source>
</evidence>
<dbReference type="FunFam" id="1.20.58.90:FF:000008">
    <property type="entry name" value="Tubulin-specific chaperone A"/>
    <property type="match status" value="1"/>
</dbReference>
<dbReference type="AlphaFoldDB" id="N6U7K4"/>
<dbReference type="Gene3D" id="1.20.58.90">
    <property type="match status" value="1"/>
</dbReference>